<dbReference type="Pfam" id="PF10677">
    <property type="entry name" value="DUF2490"/>
    <property type="match status" value="1"/>
</dbReference>
<reference evidence="1 2" key="1">
    <citation type="submission" date="2017-04" db="EMBL/GenBank/DDBJ databases">
        <authorList>
            <person name="Afonso C.L."/>
            <person name="Miller P.J."/>
            <person name="Scott M.A."/>
            <person name="Spackman E."/>
            <person name="Goraichik I."/>
            <person name="Dimitrov K.M."/>
            <person name="Suarez D.L."/>
            <person name="Swayne D.E."/>
        </authorList>
    </citation>
    <scope>NUCLEOTIDE SEQUENCE [LARGE SCALE GENOMIC DNA]</scope>
    <source>
        <strain evidence="1 2">DSM 13146</strain>
    </source>
</reference>
<evidence type="ECO:0000313" key="1">
    <source>
        <dbReference type="EMBL" id="SMC20365.1"/>
    </source>
</evidence>
<name>A0A1W1X8Q7_9BACT</name>
<sequence length="142" mass="16450">MAHVTVEPQFKYVTKGKDGNSNESRPRISLELDDKAGPFKIAVRNRFEYRMKEHKDAYWRYRARAKVKFPKVARVTPFLYEEVFYEFGDKDELDGNEAGVGAGIRLGNRLALDVDLRCRHSKHGGRWGTGDIHLLTVLKYDF</sequence>
<gene>
    <name evidence="1" type="ORF">SAMN02746041_00894</name>
</gene>
<dbReference type="Proteomes" id="UP000192783">
    <property type="component" value="Unassembled WGS sequence"/>
</dbReference>
<evidence type="ECO:0000313" key="2">
    <source>
        <dbReference type="Proteomes" id="UP000192783"/>
    </source>
</evidence>
<dbReference type="EMBL" id="FWXF01000003">
    <property type="protein sequence ID" value="SMC20365.1"/>
    <property type="molecule type" value="Genomic_DNA"/>
</dbReference>
<accession>A0A1W1X8Q7</accession>
<dbReference type="AlphaFoldDB" id="A0A1W1X8Q7"/>
<dbReference type="InterPro" id="IPR019619">
    <property type="entry name" value="DUF2490"/>
</dbReference>
<keyword evidence="2" id="KW-1185">Reference proteome</keyword>
<proteinExistence type="predicted"/>
<protein>
    <recommendedName>
        <fullName evidence="3">Surface antigen</fullName>
    </recommendedName>
</protein>
<evidence type="ECO:0008006" key="3">
    <source>
        <dbReference type="Google" id="ProtNLM"/>
    </source>
</evidence>
<organism evidence="1 2">
    <name type="scientific">Desulfacinum hydrothermale DSM 13146</name>
    <dbReference type="NCBI Taxonomy" id="1121390"/>
    <lineage>
        <taxon>Bacteria</taxon>
        <taxon>Pseudomonadati</taxon>
        <taxon>Thermodesulfobacteriota</taxon>
        <taxon>Syntrophobacteria</taxon>
        <taxon>Syntrophobacterales</taxon>
        <taxon>Syntrophobacteraceae</taxon>
        <taxon>Desulfacinum</taxon>
    </lineage>
</organism>